<dbReference type="Gene3D" id="3.90.550.10">
    <property type="entry name" value="Spore Coat Polysaccharide Biosynthesis Protein SpsA, Chain A"/>
    <property type="match status" value="1"/>
</dbReference>
<sequence length="265" mass="30430">MRKLPLSCFIIAKNEADRIARTIRSVRSWVDEVVVVDSGSSDGTIAIARAEGARVIVQPWLGFGGQKRFAEEQCRHDWVLNLDADEVVPADLRREIITLLRSGAPANVAYGMPIHIVYPGQNKPRMWARDNWYARLYDRSVVRFRDSCVHDSVVTDGHSVGRLKAPIHHYSIRSFDHMRTKLDERMSLAAAHARPRNRSLTFARLLVEFPMNFYKYYIVRRHFTGGIMGLRYATVLSSFRVAKVYRCWMHRNPVRSVPLAIANHA</sequence>
<feature type="domain" description="Glycosyltransferase 2-like" evidence="2">
    <location>
        <begin position="7"/>
        <end position="135"/>
    </location>
</feature>
<evidence type="ECO:0000313" key="4">
    <source>
        <dbReference type="Proteomes" id="UP000005952"/>
    </source>
</evidence>
<dbReference type="SUPFAM" id="SSF53448">
    <property type="entry name" value="Nucleotide-diphospho-sugar transferases"/>
    <property type="match status" value="1"/>
</dbReference>
<proteinExistence type="inferred from homology"/>
<protein>
    <submittedName>
        <fullName evidence="3">Family 2 glycosyl transferase</fullName>
    </submittedName>
</protein>
<accession>N0BD14</accession>
<gene>
    <name evidence="3" type="ORF">HYPDE_33743</name>
</gene>
<evidence type="ECO:0000259" key="2">
    <source>
        <dbReference type="Pfam" id="PF00535"/>
    </source>
</evidence>
<dbReference type="PANTHER" id="PTHR43630">
    <property type="entry name" value="POLY-BETA-1,6-N-ACETYL-D-GLUCOSAMINE SYNTHASE"/>
    <property type="match status" value="1"/>
</dbReference>
<dbReference type="GO" id="GO:0016740">
    <property type="term" value="F:transferase activity"/>
    <property type="evidence" value="ECO:0007669"/>
    <property type="project" value="UniProtKB-KW"/>
</dbReference>
<keyword evidence="4" id="KW-1185">Reference proteome</keyword>
<evidence type="ECO:0000313" key="3">
    <source>
        <dbReference type="EMBL" id="AGK58421.1"/>
    </source>
</evidence>
<dbReference type="KEGG" id="hdt:HYPDE_33743"/>
<dbReference type="OrthoDB" id="9815923at2"/>
<comment type="similarity">
    <text evidence="1">Belongs to the glycosyltransferase 2 family. WaaE/KdtX subfamily.</text>
</comment>
<reference evidence="3 4" key="1">
    <citation type="journal article" date="2013" name="Genome Announc.">
        <title>Genome sequences for three denitrifying bacterial strains isolated from a uranium- and nitrate-contaminated subsurface environment.</title>
        <authorList>
            <person name="Venkatramanan R."/>
            <person name="Prakash O."/>
            <person name="Woyke T."/>
            <person name="Chain P."/>
            <person name="Goodwin L.A."/>
            <person name="Watson D."/>
            <person name="Brooks S."/>
            <person name="Kostka J.E."/>
            <person name="Green S.J."/>
        </authorList>
    </citation>
    <scope>NUCLEOTIDE SEQUENCE [LARGE SCALE GENOMIC DNA]</scope>
    <source>
        <strain evidence="3 4">1NES1</strain>
    </source>
</reference>
<dbReference type="HOGENOM" id="CLU_065962_1_0_5"/>
<dbReference type="RefSeq" id="WP_015598446.1">
    <property type="nucleotide sequence ID" value="NC_021172.1"/>
</dbReference>
<dbReference type="Pfam" id="PF00535">
    <property type="entry name" value="Glycos_transf_2"/>
    <property type="match status" value="1"/>
</dbReference>
<name>N0BD14_9HYPH</name>
<dbReference type="Proteomes" id="UP000005952">
    <property type="component" value="Chromosome"/>
</dbReference>
<dbReference type="EMBL" id="CP005587">
    <property type="protein sequence ID" value="AGK58421.1"/>
    <property type="molecule type" value="Genomic_DNA"/>
</dbReference>
<organism evidence="3 4">
    <name type="scientific">Hyphomicrobium denitrificans 1NES1</name>
    <dbReference type="NCBI Taxonomy" id="670307"/>
    <lineage>
        <taxon>Bacteria</taxon>
        <taxon>Pseudomonadati</taxon>
        <taxon>Pseudomonadota</taxon>
        <taxon>Alphaproteobacteria</taxon>
        <taxon>Hyphomicrobiales</taxon>
        <taxon>Hyphomicrobiaceae</taxon>
        <taxon>Hyphomicrobium</taxon>
    </lineage>
</organism>
<dbReference type="AlphaFoldDB" id="N0BD14"/>
<dbReference type="eggNOG" id="COG0463">
    <property type="taxonomic scope" value="Bacteria"/>
</dbReference>
<keyword evidence="3" id="KW-0808">Transferase</keyword>
<dbReference type="InterPro" id="IPR029044">
    <property type="entry name" value="Nucleotide-diphossugar_trans"/>
</dbReference>
<dbReference type="CDD" id="cd02511">
    <property type="entry name" value="Beta4Glucosyltransferase"/>
    <property type="match status" value="1"/>
</dbReference>
<dbReference type="InterPro" id="IPR001173">
    <property type="entry name" value="Glyco_trans_2-like"/>
</dbReference>
<dbReference type="PANTHER" id="PTHR43630:SF2">
    <property type="entry name" value="GLYCOSYLTRANSFERASE"/>
    <property type="match status" value="1"/>
</dbReference>
<evidence type="ECO:0000256" key="1">
    <source>
        <dbReference type="ARBA" id="ARBA00038494"/>
    </source>
</evidence>